<sequence>MFLKRHYDLLKFISCEKRWFSVQEIAKALNCSIKTIQRDLIQIIDYLPVDWFIQISKRKEVRLKKPAFSSIDTIQVQYFKHTLLFQALNKLLCSNVKTIDELARSLYIQTTKMRSVLLEVESYLKQYNLKLKKRPLRIEGNETNLLLMYYKLYLKSYDKQEWPFHEFRQNMLENFLQEIEKIMGIKFYKESIRKLSIFISIYLMRKKNRYTIPLDKKTISDCMSTSVYREISVVTTEIFGKYGVNLIDRDIVILIIAVNHSEYYYERQEIIKKDYLACIMTEDNTLYKNLKDLIQVLEQTFNMDLLYDDEFIFYIICTMKPHVYKSKIFTNKNYVRPTTLYIKNKHLSTFNQVKIIISEWIKKYNMGSHIGENEIANLTMHIEAKYMKMEIKNKKIVLLLNSGKSWDIYMQEYLNVYFNKNIEYLNINFDQLINSKLDSDEISCIVTDTLLNQKMVSIPIILISDIPVQRDLEEIARYI</sequence>
<reference evidence="6 7" key="1">
    <citation type="submission" date="2016-04" db="EMBL/GenBank/DDBJ databases">
        <title>High quality genome of the nematocidal Bacillus thuringiensis MYBT18246.</title>
        <authorList>
            <person name="Hollensteiner J."/>
            <person name="Poehlein A."/>
            <person name="Sproeer C."/>
            <person name="Bunk B."/>
            <person name="Rosenstiel P."/>
            <person name="Schulenburg H."/>
            <person name="Liesegang H."/>
        </authorList>
    </citation>
    <scope>NUCLEOTIDE SEQUENCE [LARGE SCALE GENOMIC DNA]</scope>
    <source>
        <strain evidence="6 7">MYBT18246</strain>
        <plasmid evidence="6 7">p109822</plasmid>
    </source>
</reference>
<dbReference type="InterPro" id="IPR007737">
    <property type="entry name" value="Mga_HTH"/>
</dbReference>
<keyword evidence="6" id="KW-0614">Plasmid</keyword>
<keyword evidence="4" id="KW-0804">Transcription</keyword>
<dbReference type="Gene3D" id="1.10.1790.10">
    <property type="entry name" value="PRD domain"/>
    <property type="match status" value="1"/>
</dbReference>
<accession>A0A9W3X4M7</accession>
<dbReference type="PANTHER" id="PTHR30185:SF18">
    <property type="entry name" value="TRANSCRIPTIONAL REGULATOR MTLR"/>
    <property type="match status" value="1"/>
</dbReference>
<name>A0A9W3X4M7_BACTU</name>
<dbReference type="AlphaFoldDB" id="A0A9W3X4M7"/>
<dbReference type="EMBL" id="CP015355">
    <property type="protein sequence ID" value="ANS52233.1"/>
    <property type="molecule type" value="Genomic_DNA"/>
</dbReference>
<dbReference type="Proteomes" id="UP000092743">
    <property type="component" value="Plasmid p109822"/>
</dbReference>
<dbReference type="InterPro" id="IPR011608">
    <property type="entry name" value="PRD"/>
</dbReference>
<geneLocation type="plasmid" evidence="6 7">
    <name>p109822</name>
</geneLocation>
<protein>
    <submittedName>
        <fullName evidence="6">Capsule synthesis positive regulator AcpB</fullName>
    </submittedName>
</protein>
<dbReference type="PANTHER" id="PTHR30185">
    <property type="entry name" value="CRYPTIC BETA-GLUCOSIDE BGL OPERON ANTITERMINATOR"/>
    <property type="match status" value="1"/>
</dbReference>
<evidence type="ECO:0000256" key="3">
    <source>
        <dbReference type="ARBA" id="ARBA00023159"/>
    </source>
</evidence>
<evidence type="ECO:0000313" key="7">
    <source>
        <dbReference type="Proteomes" id="UP000092743"/>
    </source>
</evidence>
<evidence type="ECO:0000256" key="1">
    <source>
        <dbReference type="ARBA" id="ARBA00022737"/>
    </source>
</evidence>
<dbReference type="InterPro" id="IPR013199">
    <property type="entry name" value="HTH_Mga_DNA-bd_dom"/>
</dbReference>
<keyword evidence="1" id="KW-0677">Repeat</keyword>
<feature type="domain" description="PRD" evidence="5">
    <location>
        <begin position="281"/>
        <end position="392"/>
    </location>
</feature>
<keyword evidence="2" id="KW-0805">Transcription regulation</keyword>
<evidence type="ECO:0000256" key="2">
    <source>
        <dbReference type="ARBA" id="ARBA00023015"/>
    </source>
</evidence>
<gene>
    <name evidence="6" type="primary">acpB_2</name>
    <name evidence="6" type="ORF">BT246_69420</name>
</gene>
<dbReference type="InterPro" id="IPR036634">
    <property type="entry name" value="PRD_sf"/>
</dbReference>
<dbReference type="Pfam" id="PF05043">
    <property type="entry name" value="Mga"/>
    <property type="match status" value="1"/>
</dbReference>
<organism evidence="6 7">
    <name type="scientific">Bacillus thuringiensis</name>
    <dbReference type="NCBI Taxonomy" id="1428"/>
    <lineage>
        <taxon>Bacteria</taxon>
        <taxon>Bacillati</taxon>
        <taxon>Bacillota</taxon>
        <taxon>Bacilli</taxon>
        <taxon>Bacillales</taxon>
        <taxon>Bacillaceae</taxon>
        <taxon>Bacillus</taxon>
        <taxon>Bacillus cereus group</taxon>
    </lineage>
</organism>
<evidence type="ECO:0000313" key="6">
    <source>
        <dbReference type="EMBL" id="ANS52233.1"/>
    </source>
</evidence>
<dbReference type="Gene3D" id="3.40.50.2300">
    <property type="match status" value="1"/>
</dbReference>
<keyword evidence="3" id="KW-0010">Activator</keyword>
<dbReference type="InterPro" id="IPR050661">
    <property type="entry name" value="BglG_antiterminators"/>
</dbReference>
<dbReference type="RefSeq" id="WP_065486915.1">
    <property type="nucleotide sequence ID" value="NZ_CP015355.1"/>
</dbReference>
<dbReference type="PROSITE" id="PS51372">
    <property type="entry name" value="PRD_2"/>
    <property type="match status" value="1"/>
</dbReference>
<evidence type="ECO:0000256" key="4">
    <source>
        <dbReference type="ARBA" id="ARBA00023163"/>
    </source>
</evidence>
<dbReference type="SUPFAM" id="SSF63520">
    <property type="entry name" value="PTS-regulatory domain, PRD"/>
    <property type="match status" value="1"/>
</dbReference>
<dbReference type="Pfam" id="PF00874">
    <property type="entry name" value="PRD"/>
    <property type="match status" value="1"/>
</dbReference>
<evidence type="ECO:0000259" key="5">
    <source>
        <dbReference type="PROSITE" id="PS51372"/>
    </source>
</evidence>
<dbReference type="GO" id="GO:0006355">
    <property type="term" value="P:regulation of DNA-templated transcription"/>
    <property type="evidence" value="ECO:0007669"/>
    <property type="project" value="InterPro"/>
</dbReference>
<proteinExistence type="predicted"/>
<dbReference type="Pfam" id="PF08280">
    <property type="entry name" value="HTH_Mga"/>
    <property type="match status" value="1"/>
</dbReference>